<dbReference type="EMBL" id="DF968005">
    <property type="protein sequence ID" value="GAP00394.1"/>
    <property type="molecule type" value="Genomic_DNA"/>
</dbReference>
<evidence type="ECO:0000313" key="2">
    <source>
        <dbReference type="Proteomes" id="UP000253891"/>
    </source>
</evidence>
<dbReference type="RefSeq" id="WP_061993691.1">
    <property type="nucleotide sequence ID" value="NZ_DF968005.1"/>
</dbReference>
<keyword evidence="2" id="KW-1185">Reference proteome</keyword>
<dbReference type="STRING" id="157463.GCA_001047075_01281"/>
<proteinExistence type="predicted"/>
<name>A0A0K8MJP0_9LACO</name>
<protein>
    <recommendedName>
        <fullName evidence="3">DNA-directed RNA polymerase beta subunit</fullName>
    </recommendedName>
</protein>
<organism evidence="1 2">
    <name type="scientific">Fructobacillus ficulneus</name>
    <dbReference type="NCBI Taxonomy" id="157463"/>
    <lineage>
        <taxon>Bacteria</taxon>
        <taxon>Bacillati</taxon>
        <taxon>Bacillota</taxon>
        <taxon>Bacilli</taxon>
        <taxon>Lactobacillales</taxon>
        <taxon>Lactobacillaceae</taxon>
        <taxon>Fructobacillus</taxon>
    </lineage>
</organism>
<dbReference type="AlphaFoldDB" id="A0A0K8MJP0"/>
<gene>
    <name evidence="1" type="ORF">FFIC_284110</name>
</gene>
<evidence type="ECO:0000313" key="1">
    <source>
        <dbReference type="EMBL" id="GAP00394.1"/>
    </source>
</evidence>
<sequence length="131" mass="15414">MNNDFQTEEEWVKTVATYFHYDYRDRGKVKWNGFFLSDHTAKLKAQKADQNLASHETLRPPMDYQQIQLVVGQAASNRQRITIQLDTRNADGFFSPLISGKVTGFFESGFYLDQEPQLWEEMRYVEVNHDK</sequence>
<dbReference type="Proteomes" id="UP000253891">
    <property type="component" value="Unassembled WGS sequence"/>
</dbReference>
<dbReference type="OrthoDB" id="1644322at2"/>
<evidence type="ECO:0008006" key="3">
    <source>
        <dbReference type="Google" id="ProtNLM"/>
    </source>
</evidence>
<reference evidence="1 2" key="1">
    <citation type="journal article" date="2015" name="BMC Genomics">
        <title>Comparative genomics of Fructobacillus spp. and Leuconostoc spp. reveals niche-specific evolution of Fructobacillus spp.</title>
        <authorList>
            <person name="Endo A."/>
            <person name="Tanizawa Y."/>
            <person name="Tanaka N."/>
            <person name="Maeno S."/>
            <person name="Kumar H."/>
            <person name="Shiwa Y."/>
            <person name="Okada S."/>
            <person name="Yoshikawa H."/>
            <person name="Dicks L."/>
            <person name="Nakagawa J."/>
            <person name="Arita M."/>
        </authorList>
    </citation>
    <scope>NUCLEOTIDE SEQUENCE [LARGE SCALE GENOMIC DNA]</scope>
    <source>
        <strain evidence="1 2">JCM 12225</strain>
    </source>
</reference>
<accession>A0A0K8MJP0</accession>